<feature type="modified residue" description="N6-(pyridoxal phosphate)lysine" evidence="5 6">
    <location>
        <position position="39"/>
    </location>
</feature>
<dbReference type="FunFam" id="3.20.20.10:FF:000002">
    <property type="entry name" value="Alanine racemase"/>
    <property type="match status" value="1"/>
</dbReference>
<feature type="binding site" evidence="5 7">
    <location>
        <position position="313"/>
    </location>
    <ligand>
        <name>substrate</name>
    </ligand>
</feature>
<dbReference type="PANTHER" id="PTHR30511:SF0">
    <property type="entry name" value="ALANINE RACEMASE, CATABOLIC-RELATED"/>
    <property type="match status" value="1"/>
</dbReference>
<dbReference type="GO" id="GO:0008784">
    <property type="term" value="F:alanine racemase activity"/>
    <property type="evidence" value="ECO:0007669"/>
    <property type="project" value="UniProtKB-UniRule"/>
</dbReference>
<dbReference type="PANTHER" id="PTHR30511">
    <property type="entry name" value="ALANINE RACEMASE"/>
    <property type="match status" value="1"/>
</dbReference>
<keyword evidence="4 5" id="KW-0413">Isomerase</keyword>
<dbReference type="InterPro" id="IPR029066">
    <property type="entry name" value="PLP-binding_barrel"/>
</dbReference>
<feature type="domain" description="Alanine racemase C-terminal" evidence="8">
    <location>
        <begin position="244"/>
        <end position="368"/>
    </location>
</feature>
<comment type="caution">
    <text evidence="9">The sequence shown here is derived from an EMBL/GenBank/DDBJ whole genome shotgun (WGS) entry which is preliminary data.</text>
</comment>
<feature type="active site" description="Proton acceptor; specific for L-alanine" evidence="5">
    <location>
        <position position="265"/>
    </location>
</feature>
<dbReference type="Gene3D" id="3.20.20.10">
    <property type="entry name" value="Alanine racemase"/>
    <property type="match status" value="1"/>
</dbReference>
<dbReference type="InterPro" id="IPR009006">
    <property type="entry name" value="Ala_racemase/Decarboxylase_C"/>
</dbReference>
<dbReference type="CDD" id="cd06827">
    <property type="entry name" value="PLPDE_III_AR_proteobact"/>
    <property type="match status" value="1"/>
</dbReference>
<comment type="catalytic activity">
    <reaction evidence="1 5">
        <text>L-alanine = D-alanine</text>
        <dbReference type="Rhea" id="RHEA:20249"/>
        <dbReference type="ChEBI" id="CHEBI:57416"/>
        <dbReference type="ChEBI" id="CHEBI:57972"/>
        <dbReference type="EC" id="5.1.1.1"/>
    </reaction>
</comment>
<dbReference type="GO" id="GO:0030170">
    <property type="term" value="F:pyridoxal phosphate binding"/>
    <property type="evidence" value="ECO:0007669"/>
    <property type="project" value="UniProtKB-UniRule"/>
</dbReference>
<dbReference type="InterPro" id="IPR001608">
    <property type="entry name" value="Ala_racemase_N"/>
</dbReference>
<organism evidence="9 10">
    <name type="scientific">Candidatus Accumulibacter affinis</name>
    <dbReference type="NCBI Taxonomy" id="2954384"/>
    <lineage>
        <taxon>Bacteria</taxon>
        <taxon>Pseudomonadati</taxon>
        <taxon>Pseudomonadota</taxon>
        <taxon>Betaproteobacteria</taxon>
        <taxon>Candidatus Accumulibacter</taxon>
    </lineage>
</organism>
<dbReference type="Pfam" id="PF00842">
    <property type="entry name" value="Ala_racemase_C"/>
    <property type="match status" value="1"/>
</dbReference>
<proteinExistence type="inferred from homology"/>
<comment type="cofactor">
    <cofactor evidence="2 5 6">
        <name>pyridoxal 5'-phosphate</name>
        <dbReference type="ChEBI" id="CHEBI:597326"/>
    </cofactor>
</comment>
<dbReference type="InterPro" id="IPR011079">
    <property type="entry name" value="Ala_racemase_C"/>
</dbReference>
<evidence type="ECO:0000256" key="3">
    <source>
        <dbReference type="ARBA" id="ARBA00022898"/>
    </source>
</evidence>
<dbReference type="EMBL" id="JADJOT010000011">
    <property type="protein sequence ID" value="MBK7955982.1"/>
    <property type="molecule type" value="Genomic_DNA"/>
</dbReference>
<comment type="function">
    <text evidence="5">Catalyzes the interconversion of L-alanine and D-alanine. May also act on other amino acids.</text>
</comment>
<evidence type="ECO:0000256" key="6">
    <source>
        <dbReference type="PIRSR" id="PIRSR600821-50"/>
    </source>
</evidence>
<evidence type="ECO:0000256" key="1">
    <source>
        <dbReference type="ARBA" id="ARBA00000316"/>
    </source>
</evidence>
<evidence type="ECO:0000256" key="2">
    <source>
        <dbReference type="ARBA" id="ARBA00001933"/>
    </source>
</evidence>
<dbReference type="PROSITE" id="PS00395">
    <property type="entry name" value="ALANINE_RACEMASE"/>
    <property type="match status" value="1"/>
</dbReference>
<dbReference type="GO" id="GO:0005829">
    <property type="term" value="C:cytosol"/>
    <property type="evidence" value="ECO:0007669"/>
    <property type="project" value="TreeGrafter"/>
</dbReference>
<protein>
    <recommendedName>
        <fullName evidence="5">Alanine racemase</fullName>
        <ecNumber evidence="5">5.1.1.1</ecNumber>
    </recommendedName>
</protein>
<evidence type="ECO:0000256" key="5">
    <source>
        <dbReference type="HAMAP-Rule" id="MF_01201"/>
    </source>
</evidence>
<dbReference type="Proteomes" id="UP000706151">
    <property type="component" value="Unassembled WGS sequence"/>
</dbReference>
<comment type="pathway">
    <text evidence="5">Amino-acid biosynthesis; D-alanine biosynthesis; D-alanine from L-alanine: step 1/1.</text>
</comment>
<evidence type="ECO:0000256" key="4">
    <source>
        <dbReference type="ARBA" id="ARBA00023235"/>
    </source>
</evidence>
<evidence type="ECO:0000259" key="8">
    <source>
        <dbReference type="SMART" id="SM01005"/>
    </source>
</evidence>
<dbReference type="InterPro" id="IPR020622">
    <property type="entry name" value="Ala_racemase_pyridoxalP-BS"/>
</dbReference>
<evidence type="ECO:0000313" key="10">
    <source>
        <dbReference type="Proteomes" id="UP000706151"/>
    </source>
</evidence>
<feature type="active site" description="Proton acceptor; specific for D-alanine" evidence="5">
    <location>
        <position position="39"/>
    </location>
</feature>
<dbReference type="EC" id="5.1.1.1" evidence="5"/>
<evidence type="ECO:0000256" key="7">
    <source>
        <dbReference type="PIRSR" id="PIRSR600821-52"/>
    </source>
</evidence>
<reference evidence="9 10" key="1">
    <citation type="submission" date="2020-10" db="EMBL/GenBank/DDBJ databases">
        <title>Connecting structure to function with the recovery of over 1000 high-quality activated sludge metagenome-assembled genomes encoding full-length rRNA genes using long-read sequencing.</title>
        <authorList>
            <person name="Singleton C.M."/>
            <person name="Petriglieri F."/>
            <person name="Kristensen J.M."/>
            <person name="Kirkegaard R.H."/>
            <person name="Michaelsen T.Y."/>
            <person name="Andersen M.H."/>
            <person name="Karst S.M."/>
            <person name="Dueholm M.S."/>
            <person name="Nielsen P.H."/>
            <person name="Albertsen M."/>
        </authorList>
    </citation>
    <scope>NUCLEOTIDE SEQUENCE [LARGE SCALE GENOMIC DNA]</scope>
    <source>
        <strain evidence="9">Fred_18-Q3-R57-64_BAT3C.720</strain>
    </source>
</reference>
<dbReference type="HAMAP" id="MF_01201">
    <property type="entry name" value="Ala_racemase"/>
    <property type="match status" value="1"/>
</dbReference>
<dbReference type="SUPFAM" id="SSF50621">
    <property type="entry name" value="Alanine racemase C-terminal domain-like"/>
    <property type="match status" value="1"/>
</dbReference>
<dbReference type="InterPro" id="IPR000821">
    <property type="entry name" value="Ala_racemase"/>
</dbReference>
<dbReference type="GO" id="GO:0030632">
    <property type="term" value="P:D-alanine biosynthetic process"/>
    <property type="evidence" value="ECO:0007669"/>
    <property type="project" value="UniProtKB-UniRule"/>
</dbReference>
<dbReference type="Gene3D" id="2.40.37.10">
    <property type="entry name" value="Lyase, Ornithine Decarboxylase, Chain A, domain 1"/>
    <property type="match status" value="1"/>
</dbReference>
<dbReference type="NCBIfam" id="TIGR00492">
    <property type="entry name" value="alr"/>
    <property type="match status" value="1"/>
</dbReference>
<comment type="similarity">
    <text evidence="5">Belongs to the alanine racemase family.</text>
</comment>
<name>A0A935TES6_9PROT</name>
<gene>
    <name evidence="9" type="primary">alr</name>
    <name evidence="9" type="ORF">IPK02_19700</name>
</gene>
<evidence type="ECO:0000313" key="9">
    <source>
        <dbReference type="EMBL" id="MBK7955982.1"/>
    </source>
</evidence>
<dbReference type="AlphaFoldDB" id="A0A935TES6"/>
<dbReference type="Pfam" id="PF01168">
    <property type="entry name" value="Ala_racemase_N"/>
    <property type="match status" value="1"/>
</dbReference>
<dbReference type="SMART" id="SM01005">
    <property type="entry name" value="Ala_racemase_C"/>
    <property type="match status" value="1"/>
</dbReference>
<feature type="binding site" evidence="5 7">
    <location>
        <position position="133"/>
    </location>
    <ligand>
        <name>substrate</name>
    </ligand>
</feature>
<dbReference type="PRINTS" id="PR00992">
    <property type="entry name" value="ALARACEMASE"/>
</dbReference>
<dbReference type="SUPFAM" id="SSF51419">
    <property type="entry name" value="PLP-binding barrel"/>
    <property type="match status" value="1"/>
</dbReference>
<sequence>MPRPIEACIDLAALLHNYRVAQRYATRETPATKVWAVVKANAYGHGLLRAAAALGEVADGFALLDIEEAVSLRDAGIRQPILLLEGFFEVADLAACAEYELSVVVHCREQLQMLRHAAVPLPIYLKFDTGMHRLGLSSEQLPAVRHELATLAAALALGPVTLMTHFAEADAADGERCITWQLERLARITAGWPEAATWPLSLANSAAILRYPQTAQAWVRPGIMLYGGSPFADQDAASFDLRPVMTLHSRILAVQEIGVGERVGYGGSFVARRPTRVGVVACGYADAYPRHAPSGTPIVVAGQRTQTLGRVSMDMLACDLTDLPTAGVGSPVVLWGAGLPADAVAAAAGTVSYELFCALARRVPIVEV</sequence>
<keyword evidence="3 5" id="KW-0663">Pyridoxal phosphate</keyword>
<accession>A0A935TES6</accession>